<reference evidence="2" key="1">
    <citation type="journal article" date="2022" name="bioRxiv">
        <title>Sequencing and chromosome-scale assembly of the giantPleurodeles waltlgenome.</title>
        <authorList>
            <person name="Brown T."/>
            <person name="Elewa A."/>
            <person name="Iarovenko S."/>
            <person name="Subramanian E."/>
            <person name="Araus A.J."/>
            <person name="Petzold A."/>
            <person name="Susuki M."/>
            <person name="Suzuki K.-i.T."/>
            <person name="Hayashi T."/>
            <person name="Toyoda A."/>
            <person name="Oliveira C."/>
            <person name="Osipova E."/>
            <person name="Leigh N.D."/>
            <person name="Simon A."/>
            <person name="Yun M.H."/>
        </authorList>
    </citation>
    <scope>NUCLEOTIDE SEQUENCE</scope>
    <source>
        <strain evidence="2">20211129_DDA</strain>
        <tissue evidence="2">Liver</tissue>
    </source>
</reference>
<dbReference type="Proteomes" id="UP001066276">
    <property type="component" value="Chromosome 11"/>
</dbReference>
<name>A0AAV7LPF7_PLEWA</name>
<feature type="compositionally biased region" description="Basic and acidic residues" evidence="1">
    <location>
        <begin position="80"/>
        <end position="104"/>
    </location>
</feature>
<keyword evidence="3" id="KW-1185">Reference proteome</keyword>
<protein>
    <submittedName>
        <fullName evidence="2">Uncharacterized protein</fullName>
    </submittedName>
</protein>
<evidence type="ECO:0000313" key="2">
    <source>
        <dbReference type="EMBL" id="KAJ1090778.1"/>
    </source>
</evidence>
<feature type="region of interest" description="Disordered" evidence="1">
    <location>
        <begin position="1"/>
        <end position="116"/>
    </location>
</feature>
<organism evidence="2 3">
    <name type="scientific">Pleurodeles waltl</name>
    <name type="common">Iberian ribbed newt</name>
    <dbReference type="NCBI Taxonomy" id="8319"/>
    <lineage>
        <taxon>Eukaryota</taxon>
        <taxon>Metazoa</taxon>
        <taxon>Chordata</taxon>
        <taxon>Craniata</taxon>
        <taxon>Vertebrata</taxon>
        <taxon>Euteleostomi</taxon>
        <taxon>Amphibia</taxon>
        <taxon>Batrachia</taxon>
        <taxon>Caudata</taxon>
        <taxon>Salamandroidea</taxon>
        <taxon>Salamandridae</taxon>
        <taxon>Pleurodelinae</taxon>
        <taxon>Pleurodeles</taxon>
    </lineage>
</organism>
<dbReference type="EMBL" id="JANPWB010000015">
    <property type="protein sequence ID" value="KAJ1090778.1"/>
    <property type="molecule type" value="Genomic_DNA"/>
</dbReference>
<dbReference type="AlphaFoldDB" id="A0AAV7LPF7"/>
<sequence>MADTDVSGSPDTSLPRSHVSGGTLPERGQRFPVAGETPEGFRAAVVKEESGRGVKERKGASGETPKKPTRAEEFTTVEETLTRDESEEKESVDGGAQETERPGASHDPGGSWLAKALGLSRPNNHAAVLGAVSLGSDLRAPHPRPNRALAGRPTDRGIRGRQARPPVGGWRPQRPTCVSLPARGPHVGPGPLRERVQSAQRPGPGVLAGRSRRPRVELRTVRAHLRGSRAPGGPPGCSIRGGTARTFFPGPLLIRALCVLGPGPGVSACWWRSPDPYNGELNGPVHGPWEENRLDAATWYRGGGQEGNHTKRK</sequence>
<feature type="region of interest" description="Disordered" evidence="1">
    <location>
        <begin position="136"/>
        <end position="213"/>
    </location>
</feature>
<comment type="caution">
    <text evidence="2">The sequence shown here is derived from an EMBL/GenBank/DDBJ whole genome shotgun (WGS) entry which is preliminary data.</text>
</comment>
<feature type="compositionally biased region" description="Polar residues" evidence="1">
    <location>
        <begin position="1"/>
        <end position="15"/>
    </location>
</feature>
<proteinExistence type="predicted"/>
<feature type="compositionally biased region" description="Basic and acidic residues" evidence="1">
    <location>
        <begin position="45"/>
        <end position="73"/>
    </location>
</feature>
<gene>
    <name evidence="2" type="ORF">NDU88_003907</name>
</gene>
<evidence type="ECO:0000256" key="1">
    <source>
        <dbReference type="SAM" id="MobiDB-lite"/>
    </source>
</evidence>
<evidence type="ECO:0000313" key="3">
    <source>
        <dbReference type="Proteomes" id="UP001066276"/>
    </source>
</evidence>
<accession>A0AAV7LPF7</accession>